<evidence type="ECO:0000313" key="2">
    <source>
        <dbReference type="Proteomes" id="UP000230973"/>
    </source>
</evidence>
<comment type="caution">
    <text evidence="1">The sequence shown here is derived from an EMBL/GenBank/DDBJ whole genome shotgun (WGS) entry which is preliminary data.</text>
</comment>
<evidence type="ECO:0008006" key="3">
    <source>
        <dbReference type="Google" id="ProtNLM"/>
    </source>
</evidence>
<evidence type="ECO:0000313" key="1">
    <source>
        <dbReference type="EMBL" id="PIY62592.1"/>
    </source>
</evidence>
<reference evidence="2" key="1">
    <citation type="submission" date="2017-09" db="EMBL/GenBank/DDBJ databases">
        <title>Depth-based differentiation of microbial function through sediment-hosted aquifers and enrichment of novel symbionts in the deep terrestrial subsurface.</title>
        <authorList>
            <person name="Probst A.J."/>
            <person name="Ladd B."/>
            <person name="Jarett J.K."/>
            <person name="Geller-Mcgrath D.E."/>
            <person name="Sieber C.M.K."/>
            <person name="Emerson J.B."/>
            <person name="Anantharaman K."/>
            <person name="Thomas B.C."/>
            <person name="Malmstrom R."/>
            <person name="Stieglmeier M."/>
            <person name="Klingl A."/>
            <person name="Woyke T."/>
            <person name="Ryan C.M."/>
            <person name="Banfield J.F."/>
        </authorList>
    </citation>
    <scope>NUCLEOTIDE SEQUENCE [LARGE SCALE GENOMIC DNA]</scope>
</reference>
<dbReference type="EMBL" id="PFLC01000034">
    <property type="protein sequence ID" value="PIY62592.1"/>
    <property type="molecule type" value="Genomic_DNA"/>
</dbReference>
<gene>
    <name evidence="1" type="ORF">COY93_02730</name>
</gene>
<organism evidence="1 2">
    <name type="scientific">Candidatus Uhrbacteria bacterium CG_4_10_14_0_8_um_filter_58_22</name>
    <dbReference type="NCBI Taxonomy" id="1975029"/>
    <lineage>
        <taxon>Bacteria</taxon>
        <taxon>Candidatus Uhriibacteriota</taxon>
    </lineage>
</organism>
<dbReference type="Proteomes" id="UP000230973">
    <property type="component" value="Unassembled WGS sequence"/>
</dbReference>
<dbReference type="AlphaFoldDB" id="A0A2M7QAS1"/>
<name>A0A2M7QAS1_9BACT</name>
<proteinExistence type="predicted"/>
<accession>A0A2M7QAS1</accession>
<sequence length="97" mass="10358">MPFEKLDNLMGGSLRRAGAAGKVRAAVVADATLLTVRERFGSATNGLTVRRFRDGTVDLSCGTSVLAEEVRLSANELINEINLRLGSDVVKRLVAVT</sequence>
<protein>
    <recommendedName>
        <fullName evidence="3">DUF721 domain-containing protein</fullName>
    </recommendedName>
</protein>